<evidence type="ECO:0000313" key="3">
    <source>
        <dbReference type="Proteomes" id="UP000008744"/>
    </source>
</evidence>
<evidence type="ECO:0000313" key="2">
    <source>
        <dbReference type="EMBL" id="EDW34799.1"/>
    </source>
</evidence>
<organism evidence="3">
    <name type="scientific">Drosophila persimilis</name>
    <name type="common">Fruit fly</name>
    <dbReference type="NCBI Taxonomy" id="7234"/>
    <lineage>
        <taxon>Eukaryota</taxon>
        <taxon>Metazoa</taxon>
        <taxon>Ecdysozoa</taxon>
        <taxon>Arthropoda</taxon>
        <taxon>Hexapoda</taxon>
        <taxon>Insecta</taxon>
        <taxon>Pterygota</taxon>
        <taxon>Neoptera</taxon>
        <taxon>Endopterygota</taxon>
        <taxon>Diptera</taxon>
        <taxon>Brachycera</taxon>
        <taxon>Muscomorpha</taxon>
        <taxon>Ephydroidea</taxon>
        <taxon>Drosophilidae</taxon>
        <taxon>Drosophila</taxon>
        <taxon>Sophophora</taxon>
    </lineage>
</organism>
<reference evidence="2 3" key="1">
    <citation type="journal article" date="2007" name="Nature">
        <title>Evolution of genes and genomes on the Drosophila phylogeny.</title>
        <authorList>
            <consortium name="Drosophila 12 Genomes Consortium"/>
            <person name="Clark A.G."/>
            <person name="Eisen M.B."/>
            <person name="Smith D.R."/>
            <person name="Bergman C.M."/>
            <person name="Oliver B."/>
            <person name="Markow T.A."/>
            <person name="Kaufman T.C."/>
            <person name="Kellis M."/>
            <person name="Gelbart W."/>
            <person name="Iyer V.N."/>
            <person name="Pollard D.A."/>
            <person name="Sackton T.B."/>
            <person name="Larracuente A.M."/>
            <person name="Singh N.D."/>
            <person name="Abad J.P."/>
            <person name="Abt D.N."/>
            <person name="Adryan B."/>
            <person name="Aguade M."/>
            <person name="Akashi H."/>
            <person name="Anderson W.W."/>
            <person name="Aquadro C.F."/>
            <person name="Ardell D.H."/>
            <person name="Arguello R."/>
            <person name="Artieri C.G."/>
            <person name="Barbash D.A."/>
            <person name="Barker D."/>
            <person name="Barsanti P."/>
            <person name="Batterham P."/>
            <person name="Batzoglou S."/>
            <person name="Begun D."/>
            <person name="Bhutkar A."/>
            <person name="Blanco E."/>
            <person name="Bosak S.A."/>
            <person name="Bradley R.K."/>
            <person name="Brand A.D."/>
            <person name="Brent M.R."/>
            <person name="Brooks A.N."/>
            <person name="Brown R.H."/>
            <person name="Butlin R.K."/>
            <person name="Caggese C."/>
            <person name="Calvi B.R."/>
            <person name="Bernardo de Carvalho A."/>
            <person name="Caspi A."/>
            <person name="Castrezana S."/>
            <person name="Celniker S.E."/>
            <person name="Chang J.L."/>
            <person name="Chapple C."/>
            <person name="Chatterji S."/>
            <person name="Chinwalla A."/>
            <person name="Civetta A."/>
            <person name="Clifton S.W."/>
            <person name="Comeron J.M."/>
            <person name="Costello J.C."/>
            <person name="Coyne J.A."/>
            <person name="Daub J."/>
            <person name="David R.G."/>
            <person name="Delcher A.L."/>
            <person name="Delehaunty K."/>
            <person name="Do C.B."/>
            <person name="Ebling H."/>
            <person name="Edwards K."/>
            <person name="Eickbush T."/>
            <person name="Evans J.D."/>
            <person name="Filipski A."/>
            <person name="Findeiss S."/>
            <person name="Freyhult E."/>
            <person name="Fulton L."/>
            <person name="Fulton R."/>
            <person name="Garcia A.C."/>
            <person name="Gardiner A."/>
            <person name="Garfield D.A."/>
            <person name="Garvin B.E."/>
            <person name="Gibson G."/>
            <person name="Gilbert D."/>
            <person name="Gnerre S."/>
            <person name="Godfrey J."/>
            <person name="Good R."/>
            <person name="Gotea V."/>
            <person name="Gravely B."/>
            <person name="Greenberg A.J."/>
            <person name="Griffiths-Jones S."/>
            <person name="Gross S."/>
            <person name="Guigo R."/>
            <person name="Gustafson E.A."/>
            <person name="Haerty W."/>
            <person name="Hahn M.W."/>
            <person name="Halligan D.L."/>
            <person name="Halpern A.L."/>
            <person name="Halter G.M."/>
            <person name="Han M.V."/>
            <person name="Heger A."/>
            <person name="Hillier L."/>
            <person name="Hinrichs A.S."/>
            <person name="Holmes I."/>
            <person name="Hoskins R.A."/>
            <person name="Hubisz M.J."/>
            <person name="Hultmark D."/>
            <person name="Huntley M.A."/>
            <person name="Jaffe D.B."/>
            <person name="Jagadeeshan S."/>
            <person name="Jeck W.R."/>
            <person name="Johnson J."/>
            <person name="Jones C.D."/>
            <person name="Jordan W.C."/>
            <person name="Karpen G.H."/>
            <person name="Kataoka E."/>
            <person name="Keightley P.D."/>
            <person name="Kheradpour P."/>
            <person name="Kirkness E.F."/>
            <person name="Koerich L.B."/>
            <person name="Kristiansen K."/>
            <person name="Kudrna D."/>
            <person name="Kulathinal R.J."/>
            <person name="Kumar S."/>
            <person name="Kwok R."/>
            <person name="Lander E."/>
            <person name="Langley C.H."/>
            <person name="Lapoint R."/>
            <person name="Lazzaro B.P."/>
            <person name="Lee S.J."/>
            <person name="Levesque L."/>
            <person name="Li R."/>
            <person name="Lin C.F."/>
            <person name="Lin M.F."/>
            <person name="Lindblad-Toh K."/>
            <person name="Llopart A."/>
            <person name="Long M."/>
            <person name="Low L."/>
            <person name="Lozovsky E."/>
            <person name="Lu J."/>
            <person name="Luo M."/>
            <person name="Machado C.A."/>
            <person name="Makalowski W."/>
            <person name="Marzo M."/>
            <person name="Matsuda M."/>
            <person name="Matzkin L."/>
            <person name="McAllister B."/>
            <person name="McBride C.S."/>
            <person name="McKernan B."/>
            <person name="McKernan K."/>
            <person name="Mendez-Lago M."/>
            <person name="Minx P."/>
            <person name="Mollenhauer M.U."/>
            <person name="Montooth K."/>
            <person name="Mount S.M."/>
            <person name="Mu X."/>
            <person name="Myers E."/>
            <person name="Negre B."/>
            <person name="Newfeld S."/>
            <person name="Nielsen R."/>
            <person name="Noor M.A."/>
            <person name="O'Grady P."/>
            <person name="Pachter L."/>
            <person name="Papaceit M."/>
            <person name="Parisi M.J."/>
            <person name="Parisi M."/>
            <person name="Parts L."/>
            <person name="Pedersen J.S."/>
            <person name="Pesole G."/>
            <person name="Phillippy A.M."/>
            <person name="Ponting C.P."/>
            <person name="Pop M."/>
            <person name="Porcelli D."/>
            <person name="Powell J.R."/>
            <person name="Prohaska S."/>
            <person name="Pruitt K."/>
            <person name="Puig M."/>
            <person name="Quesneville H."/>
            <person name="Ram K.R."/>
            <person name="Rand D."/>
            <person name="Rasmussen M.D."/>
            <person name="Reed L.K."/>
            <person name="Reenan R."/>
            <person name="Reily A."/>
            <person name="Remington K.A."/>
            <person name="Rieger T.T."/>
            <person name="Ritchie M.G."/>
            <person name="Robin C."/>
            <person name="Rogers Y.H."/>
            <person name="Rohde C."/>
            <person name="Rozas J."/>
            <person name="Rubenfield M.J."/>
            <person name="Ruiz A."/>
            <person name="Russo S."/>
            <person name="Salzberg S.L."/>
            <person name="Sanchez-Gracia A."/>
            <person name="Saranga D.J."/>
            <person name="Sato H."/>
            <person name="Schaeffer S.W."/>
            <person name="Schatz M.C."/>
            <person name="Schlenke T."/>
            <person name="Schwartz R."/>
            <person name="Segarra C."/>
            <person name="Singh R.S."/>
            <person name="Sirot L."/>
            <person name="Sirota M."/>
            <person name="Sisneros N.B."/>
            <person name="Smith C.D."/>
            <person name="Smith T.F."/>
            <person name="Spieth J."/>
            <person name="Stage D.E."/>
            <person name="Stark A."/>
            <person name="Stephan W."/>
            <person name="Strausberg R.L."/>
            <person name="Strempel S."/>
            <person name="Sturgill D."/>
            <person name="Sutton G."/>
            <person name="Sutton G.G."/>
            <person name="Tao W."/>
            <person name="Teichmann S."/>
            <person name="Tobari Y.N."/>
            <person name="Tomimura Y."/>
            <person name="Tsolas J.M."/>
            <person name="Valente V.L."/>
            <person name="Venter E."/>
            <person name="Venter J.C."/>
            <person name="Vicario S."/>
            <person name="Vieira F.G."/>
            <person name="Vilella A.J."/>
            <person name="Villasante A."/>
            <person name="Walenz B."/>
            <person name="Wang J."/>
            <person name="Wasserman M."/>
            <person name="Watts T."/>
            <person name="Wilson D."/>
            <person name="Wilson R.K."/>
            <person name="Wing R.A."/>
            <person name="Wolfner M.F."/>
            <person name="Wong A."/>
            <person name="Wong G.K."/>
            <person name="Wu C.I."/>
            <person name="Wu G."/>
            <person name="Yamamoto D."/>
            <person name="Yang H.P."/>
            <person name="Yang S.P."/>
            <person name="Yorke J.A."/>
            <person name="Yoshida K."/>
            <person name="Zdobnov E."/>
            <person name="Zhang P."/>
            <person name="Zhang Y."/>
            <person name="Zimin A.V."/>
            <person name="Baldwin J."/>
            <person name="Abdouelleil A."/>
            <person name="Abdulkadir J."/>
            <person name="Abebe A."/>
            <person name="Abera B."/>
            <person name="Abreu J."/>
            <person name="Acer S.C."/>
            <person name="Aftuck L."/>
            <person name="Alexander A."/>
            <person name="An P."/>
            <person name="Anderson E."/>
            <person name="Anderson S."/>
            <person name="Arachi H."/>
            <person name="Azer M."/>
            <person name="Bachantsang P."/>
            <person name="Barry A."/>
            <person name="Bayul T."/>
            <person name="Berlin A."/>
            <person name="Bessette D."/>
            <person name="Bloom T."/>
            <person name="Blye J."/>
            <person name="Boguslavskiy L."/>
            <person name="Bonnet C."/>
            <person name="Boukhgalter B."/>
            <person name="Bourzgui I."/>
            <person name="Brown A."/>
            <person name="Cahill P."/>
            <person name="Channer S."/>
            <person name="Cheshatsang Y."/>
            <person name="Chuda L."/>
            <person name="Citroen M."/>
            <person name="Collymore A."/>
            <person name="Cooke P."/>
            <person name="Costello M."/>
            <person name="D'Aco K."/>
            <person name="Daza R."/>
            <person name="De Haan G."/>
            <person name="DeGray S."/>
            <person name="DeMaso C."/>
            <person name="Dhargay N."/>
            <person name="Dooley K."/>
            <person name="Dooley E."/>
            <person name="Doricent M."/>
            <person name="Dorje P."/>
            <person name="Dorjee K."/>
            <person name="Dupes A."/>
            <person name="Elong R."/>
            <person name="Falk J."/>
            <person name="Farina A."/>
            <person name="Faro S."/>
            <person name="Ferguson D."/>
            <person name="Fisher S."/>
            <person name="Foley C.D."/>
            <person name="Franke A."/>
            <person name="Friedrich D."/>
            <person name="Gadbois L."/>
            <person name="Gearin G."/>
            <person name="Gearin C.R."/>
            <person name="Giannoukos G."/>
            <person name="Goode T."/>
            <person name="Graham J."/>
            <person name="Grandbois E."/>
            <person name="Grewal S."/>
            <person name="Gyaltsen K."/>
            <person name="Hafez N."/>
            <person name="Hagos B."/>
            <person name="Hall J."/>
            <person name="Henson C."/>
            <person name="Hollinger A."/>
            <person name="Honan T."/>
            <person name="Huard M.D."/>
            <person name="Hughes L."/>
            <person name="Hurhula B."/>
            <person name="Husby M.E."/>
            <person name="Kamat A."/>
            <person name="Kanga B."/>
            <person name="Kashin S."/>
            <person name="Khazanovich D."/>
            <person name="Kisner P."/>
            <person name="Lance K."/>
            <person name="Lara M."/>
            <person name="Lee W."/>
            <person name="Lennon N."/>
            <person name="Letendre F."/>
            <person name="LeVine R."/>
            <person name="Lipovsky A."/>
            <person name="Liu X."/>
            <person name="Liu J."/>
            <person name="Liu S."/>
            <person name="Lokyitsang T."/>
            <person name="Lokyitsang Y."/>
            <person name="Lubonja R."/>
            <person name="Lui A."/>
            <person name="MacDonald P."/>
            <person name="Magnisalis V."/>
            <person name="Maru K."/>
            <person name="Matthews C."/>
            <person name="McCusker W."/>
            <person name="McDonough S."/>
            <person name="Mehta T."/>
            <person name="Meldrim J."/>
            <person name="Meneus L."/>
            <person name="Mihai O."/>
            <person name="Mihalev A."/>
            <person name="Mihova T."/>
            <person name="Mittelman R."/>
            <person name="Mlenga V."/>
            <person name="Montmayeur A."/>
            <person name="Mulrain L."/>
            <person name="Navidi A."/>
            <person name="Naylor J."/>
            <person name="Negash T."/>
            <person name="Nguyen T."/>
            <person name="Nguyen N."/>
            <person name="Nicol R."/>
            <person name="Norbu C."/>
            <person name="Norbu N."/>
            <person name="Novod N."/>
            <person name="O'Neill B."/>
            <person name="Osman S."/>
            <person name="Markiewicz E."/>
            <person name="Oyono O.L."/>
            <person name="Patti C."/>
            <person name="Phunkhang P."/>
            <person name="Pierre F."/>
            <person name="Priest M."/>
            <person name="Raghuraman S."/>
            <person name="Rege F."/>
            <person name="Reyes R."/>
            <person name="Rise C."/>
            <person name="Rogov P."/>
            <person name="Ross K."/>
            <person name="Ryan E."/>
            <person name="Settipalli S."/>
            <person name="Shea T."/>
            <person name="Sherpa N."/>
            <person name="Shi L."/>
            <person name="Shih D."/>
            <person name="Sparrow T."/>
            <person name="Spaulding J."/>
            <person name="Stalker J."/>
            <person name="Stange-Thomann N."/>
            <person name="Stavropoulos S."/>
            <person name="Stone C."/>
            <person name="Strader C."/>
            <person name="Tesfaye S."/>
            <person name="Thomson T."/>
            <person name="Thoulutsang Y."/>
            <person name="Thoulutsang D."/>
            <person name="Topham K."/>
            <person name="Topping I."/>
            <person name="Tsamla T."/>
            <person name="Vassiliev H."/>
            <person name="Vo A."/>
            <person name="Wangchuk T."/>
            <person name="Wangdi T."/>
            <person name="Weiand M."/>
            <person name="Wilkinson J."/>
            <person name="Wilson A."/>
            <person name="Yadav S."/>
            <person name="Young G."/>
            <person name="Yu Q."/>
            <person name="Zembek L."/>
            <person name="Zhong D."/>
            <person name="Zimmer A."/>
            <person name="Zwirko Z."/>
            <person name="Jaffe D.B."/>
            <person name="Alvarez P."/>
            <person name="Brockman W."/>
            <person name="Butler J."/>
            <person name="Chin C."/>
            <person name="Gnerre S."/>
            <person name="Grabherr M."/>
            <person name="Kleber M."/>
            <person name="Mauceli E."/>
            <person name="MacCallum I."/>
        </authorList>
    </citation>
    <scope>NUCLEOTIDE SEQUENCE [LARGE SCALE GENOMIC DNA]</scope>
    <source>
        <strain evidence="3">MSH-3 / Tucson 14011-0111.49</strain>
    </source>
</reference>
<dbReference type="Proteomes" id="UP000008744">
    <property type="component" value="Unassembled WGS sequence"/>
</dbReference>
<dbReference type="AlphaFoldDB" id="B4IRA9"/>
<proteinExistence type="predicted"/>
<protein>
    <submittedName>
        <fullName evidence="2">GL12864</fullName>
    </submittedName>
</protein>
<dbReference type="HOGENOM" id="CLU_114260_0_0_1"/>
<name>B4IRA9_DROPE</name>
<keyword evidence="3" id="KW-1185">Reference proteome</keyword>
<sequence>MEATTTATTSHSTAATATTDTAATTTAAEARGHNYWEKPQRHPQQQRQHKWQQQHQKQEQQQLFQRSQEQNGEPQIQGQQQRPPLPHYPPQIRLNGKKHPNPAEAHLIRFQKRLVLERTNDKQPQHLGLDQHQQQQRAGSGRCCSYSPFSASNQIHVDKNGHCQDRGNTIFDSMSKNHPEQGHAADSIKTTDHVRIRFAVDNTEDGTGT</sequence>
<feature type="compositionally biased region" description="Basic and acidic residues" evidence="1">
    <location>
        <begin position="30"/>
        <end position="40"/>
    </location>
</feature>
<feature type="compositionally biased region" description="Low complexity" evidence="1">
    <location>
        <begin position="1"/>
        <end position="29"/>
    </location>
</feature>
<dbReference type="EMBL" id="CH692152">
    <property type="protein sequence ID" value="EDW34799.1"/>
    <property type="molecule type" value="Genomic_DNA"/>
</dbReference>
<accession>B4IRA9</accession>
<feature type="region of interest" description="Disordered" evidence="1">
    <location>
        <begin position="1"/>
        <end position="100"/>
    </location>
</feature>
<evidence type="ECO:0000256" key="1">
    <source>
        <dbReference type="SAM" id="MobiDB-lite"/>
    </source>
</evidence>
<gene>
    <name evidence="2" type="primary">Dper\GL12864</name>
    <name evidence="2" type="ORF">Dper_GL12864</name>
</gene>
<feature type="compositionally biased region" description="Low complexity" evidence="1">
    <location>
        <begin position="53"/>
        <end position="82"/>
    </location>
</feature>